<keyword evidence="1" id="KW-0677">Repeat</keyword>
<feature type="repeat" description="ANK" evidence="3">
    <location>
        <begin position="834"/>
        <end position="866"/>
    </location>
</feature>
<sequence>MNFPSFSLDISWILALAGRSPHYDSITLRIAGILYVDFPNLPLDAALWPGHVMSLLAKYTPKQIEGLPDLLRTLLASSATVETDCILISRNARAITFVKRQHNGFPSQSEATQLAGEVVEINRDLDDICCTAGGNGDDGDDDAKIVYNKIRELGEVHSQSPYLGQVGQTLQAWSLIDSETHHVRFNDIIPTFTAPLIPASNGFVDQMCTPNDEVLQIRSPEGLGYITAAYHISQLAGKLRESGAVLSYAFDHHHTVTCTARMVWLSLCRQFLLQQPLLFSRISGMGSAILRLTSFSEANLRTLFDSLLQAASDDPVFCLIYCSQIHRKSAEEFLRQLQSLGRSPAPLRIILVLEDESQNDDTACSTNSERSFASHEDWFRALSGDIKKLTVRRLIGENPHWHTHESSLIQILSGIPNAYVLGLAKMGWNGLPSSPPMRSTMADLIQSLPTSLEEWSEVTLQMMERPENYWVRAALHWVLHAVRPLSPRELAVAVTLCRPGETKSYSTLRDHIPCDIVGDLAKVIGPLIQSADNHVFLHDACHSLLVRRFYQVFSHEALLESCLDYLDLVLPQLKKASSHNSLAPELSLLRYATLCWPRHCQEDESDKSAIRVFQFLSRNRHCGVWVRWYNELERNGDPIPEVEQTPLQIACRFGLIGLVKHFIPITNAAENAQSIINGALGIAARYGYEGVIKVLLSHGAVASPQALSLAVRTGSESCVAEILHAGVNVDQEDGKGYSPLHYCVLAGSSGITALLLANGATIDKAGPDGATALHLAAMTGQNVMVEGLLKSNATIDLPDASGYDALKAAARAGSSEIVRLLIEAGANPETFTNDGNDALHVALEAGDLAVITIILDRTQDVTLCNHAGYRPLDLAAQQGNLHVLQELIQRLANSNADDIMQCDDESTEDTWRFPEDSRLPLLAIAARHGHRDIVKWLLQCSDPIGREEGSWAIYEAAAGGHAEVLEELLPRGESQKWPVALDQIGRTPLHMTAERGNRAALEELLKYHHQFYVDMTDDRKRTALHQAAASGNNDIIDLLIENGAVIAYEDNEEKTPLHIAAQEGQLKALQQLLTVMSEVDMMDAESQTPFSLAVEQGHTEIVSYLYETYDIARDPESYRFGLHRAALWGHDDLVRFFIDHKWNFNSRDTIGRTPLALAAENDHLQAASMLIDAGADVDNVDEYGRTPLYYAASENSLKVAQCLLEAEANPNHLDNYGDTPLYQAAYKGALGVVKVLLSLLSREELNLQCSDGWTALHAAYDSPEIVKTLLAAGADPFILDNYSRTSLALAFGNDYEETCNELISAMEKQALQDVNLKMAAIHEIAAVGNIQALDRLFVSGVDIDIRGEDGATALHRACRNGQKETVEMLIQRGADIQRVSSRWGAPIAAASAGGSADIVELLLSKGVNIDGVDEEDDTALTLALETGHTEVARLLLENGANLNHMGRKHGSALKIAIERENLYFVNLLLENGAKAALDIPGFPPLLHIAAEANNRDIMEALVEAGTSDLAVCDSAGRSLLSVAILNKAQQIVDFLLEHQELNLDVQDVAGRTALSIAAAQGSHVVTELLLREANPDIPDMEGKTALIHSIMSEDIQTIQELLQHQASLAVSDARGRNPLYWACLTDNTEVFEVILQAIQDSESLLSLSKDALQAAVAVKRSDFVQKLLSNPGVNPNAPSPDGWSPLFTAQHLKLPEIERQLLDANAVEDIPTSSEPYPRPSRFHPQDRHVALHVSETGKEVTIGGVCPIDPYNTNQPRGAIRADYPMPGIGIFYFEVTIKKGAAENIIGVGFCDEKAPLHRMLGWDEGSWGYHGDDGKSFEREVATEYGDVYSTGDTIGCCVIPSQGTAFYTINGKPLHDLGSQSHNGEEDLEDFQGSYPVALPPPCLQSYNYTYDYQQHVSYHTNHP</sequence>
<dbReference type="Gene3D" id="1.25.40.20">
    <property type="entry name" value="Ankyrin repeat-containing domain"/>
    <property type="match status" value="7"/>
</dbReference>
<feature type="repeat" description="ANK" evidence="3">
    <location>
        <begin position="1019"/>
        <end position="1051"/>
    </location>
</feature>
<feature type="repeat" description="ANK" evidence="3">
    <location>
        <begin position="1052"/>
        <end position="1084"/>
    </location>
</feature>
<protein>
    <recommendedName>
        <fullName evidence="4">B30.2/SPRY domain-containing protein</fullName>
    </recommendedName>
</protein>
<feature type="repeat" description="ANK" evidence="3">
    <location>
        <begin position="801"/>
        <end position="833"/>
    </location>
</feature>
<dbReference type="SUPFAM" id="SSF48403">
    <property type="entry name" value="Ankyrin repeat"/>
    <property type="match status" value="3"/>
</dbReference>
<dbReference type="SMART" id="SM00449">
    <property type="entry name" value="SPRY"/>
    <property type="match status" value="1"/>
</dbReference>
<dbReference type="InterPro" id="IPR013320">
    <property type="entry name" value="ConA-like_dom_sf"/>
</dbReference>
<feature type="repeat" description="ANK" evidence="3">
    <location>
        <begin position="735"/>
        <end position="767"/>
    </location>
</feature>
<feature type="repeat" description="ANK" evidence="3">
    <location>
        <begin position="1349"/>
        <end position="1381"/>
    </location>
</feature>
<evidence type="ECO:0000313" key="5">
    <source>
        <dbReference type="EMBL" id="OQD64634.1"/>
    </source>
</evidence>
<gene>
    <name evidence="5" type="ORF">PENPOL_c007G02322</name>
</gene>
<dbReference type="PROSITE" id="PS50297">
    <property type="entry name" value="ANK_REP_REGION"/>
    <property type="match status" value="12"/>
</dbReference>
<feature type="repeat" description="ANK" evidence="3">
    <location>
        <begin position="1216"/>
        <end position="1238"/>
    </location>
</feature>
<keyword evidence="6" id="KW-1185">Reference proteome</keyword>
<feature type="repeat" description="ANK" evidence="3">
    <location>
        <begin position="1382"/>
        <end position="1414"/>
    </location>
</feature>
<feature type="repeat" description="ANK" evidence="3">
    <location>
        <begin position="1183"/>
        <end position="1215"/>
    </location>
</feature>
<reference evidence="6" key="1">
    <citation type="journal article" date="2017" name="Nat. Microbiol.">
        <title>Global analysis of biosynthetic gene clusters reveals vast potential of secondary metabolite production in Penicillium species.</title>
        <authorList>
            <person name="Nielsen J.C."/>
            <person name="Grijseels S."/>
            <person name="Prigent S."/>
            <person name="Ji B."/>
            <person name="Dainat J."/>
            <person name="Nielsen K.F."/>
            <person name="Frisvad J.C."/>
            <person name="Workman M."/>
            <person name="Nielsen J."/>
        </authorList>
    </citation>
    <scope>NUCLEOTIDE SEQUENCE [LARGE SCALE GENOMIC DNA]</scope>
    <source>
        <strain evidence="6">IBT 4502</strain>
    </source>
</reference>
<dbReference type="InterPro" id="IPR036770">
    <property type="entry name" value="Ankyrin_rpt-contain_sf"/>
</dbReference>
<name>A0A1V6NIS2_PENPO</name>
<dbReference type="PRINTS" id="PR01415">
    <property type="entry name" value="ANKYRIN"/>
</dbReference>
<dbReference type="Pfam" id="PF00023">
    <property type="entry name" value="Ank"/>
    <property type="match status" value="1"/>
</dbReference>
<feature type="repeat" description="ANK" evidence="3">
    <location>
        <begin position="867"/>
        <end position="899"/>
    </location>
</feature>
<dbReference type="SUPFAM" id="SSF49899">
    <property type="entry name" value="Concanavalin A-like lectins/glucanases"/>
    <property type="match status" value="1"/>
</dbReference>
<comment type="caution">
    <text evidence="5">The sequence shown here is derived from an EMBL/GenBank/DDBJ whole genome shotgun (WGS) entry which is preliminary data.</text>
</comment>
<dbReference type="OrthoDB" id="341259at2759"/>
<feature type="repeat" description="ANK" evidence="3">
    <location>
        <begin position="1415"/>
        <end position="1447"/>
    </location>
</feature>
<feature type="domain" description="B30.2/SPRY" evidence="4">
    <location>
        <begin position="1701"/>
        <end position="1900"/>
    </location>
</feature>
<keyword evidence="2 3" id="KW-0040">ANK repeat</keyword>
<dbReference type="Pfam" id="PF00622">
    <property type="entry name" value="SPRY"/>
    <property type="match status" value="1"/>
</dbReference>
<evidence type="ECO:0000256" key="3">
    <source>
        <dbReference type="PROSITE-ProRule" id="PRU00023"/>
    </source>
</evidence>
<dbReference type="InterPro" id="IPR002110">
    <property type="entry name" value="Ankyrin_rpt"/>
</dbReference>
<dbReference type="STRING" id="60169.A0A1V6NIS2"/>
<evidence type="ECO:0000259" key="4">
    <source>
        <dbReference type="PROSITE" id="PS50188"/>
    </source>
</evidence>
<dbReference type="PROSITE" id="PS50188">
    <property type="entry name" value="B302_SPRY"/>
    <property type="match status" value="1"/>
</dbReference>
<dbReference type="PROSITE" id="PS50088">
    <property type="entry name" value="ANK_REPEAT"/>
    <property type="match status" value="13"/>
</dbReference>
<feature type="repeat" description="ANK" evidence="3">
    <location>
        <begin position="1150"/>
        <end position="1182"/>
    </location>
</feature>
<dbReference type="PANTHER" id="PTHR24198">
    <property type="entry name" value="ANKYRIN REPEAT AND PROTEIN KINASE DOMAIN-CONTAINING PROTEIN"/>
    <property type="match status" value="1"/>
</dbReference>
<dbReference type="InterPro" id="IPR003877">
    <property type="entry name" value="SPRY_dom"/>
</dbReference>
<dbReference type="InterPro" id="IPR001870">
    <property type="entry name" value="B30.2/SPRY"/>
</dbReference>
<organism evidence="5 6">
    <name type="scientific">Penicillium polonicum</name>
    <dbReference type="NCBI Taxonomy" id="60169"/>
    <lineage>
        <taxon>Eukaryota</taxon>
        <taxon>Fungi</taxon>
        <taxon>Dikarya</taxon>
        <taxon>Ascomycota</taxon>
        <taxon>Pezizomycotina</taxon>
        <taxon>Eurotiomycetes</taxon>
        <taxon>Eurotiomycetidae</taxon>
        <taxon>Eurotiales</taxon>
        <taxon>Aspergillaceae</taxon>
        <taxon>Penicillium</taxon>
    </lineage>
</organism>
<dbReference type="Proteomes" id="UP000191408">
    <property type="component" value="Unassembled WGS sequence"/>
</dbReference>
<dbReference type="Gene3D" id="2.60.120.920">
    <property type="match status" value="1"/>
</dbReference>
<evidence type="ECO:0000256" key="1">
    <source>
        <dbReference type="ARBA" id="ARBA00022737"/>
    </source>
</evidence>
<dbReference type="SMART" id="SM00248">
    <property type="entry name" value="ANK"/>
    <property type="match status" value="31"/>
</dbReference>
<evidence type="ECO:0000313" key="6">
    <source>
        <dbReference type="Proteomes" id="UP000191408"/>
    </source>
</evidence>
<evidence type="ECO:0000256" key="2">
    <source>
        <dbReference type="ARBA" id="ARBA00023043"/>
    </source>
</evidence>
<accession>A0A1V6NIS2</accession>
<dbReference type="InterPro" id="IPR043136">
    <property type="entry name" value="B30.2/SPRY_sf"/>
</dbReference>
<proteinExistence type="predicted"/>
<dbReference type="EMBL" id="MDYM01000007">
    <property type="protein sequence ID" value="OQD64634.1"/>
    <property type="molecule type" value="Genomic_DNA"/>
</dbReference>
<feature type="repeat" description="ANK" evidence="3">
    <location>
        <begin position="768"/>
        <end position="800"/>
    </location>
</feature>
<dbReference type="Pfam" id="PF12796">
    <property type="entry name" value="Ank_2"/>
    <property type="match status" value="7"/>
</dbReference>
<dbReference type="PANTHER" id="PTHR24198:SF165">
    <property type="entry name" value="ANKYRIN REPEAT-CONTAINING PROTEIN-RELATED"/>
    <property type="match status" value="1"/>
</dbReference>